<name>A0A511NDY8_9FLAO</name>
<gene>
    <name evidence="1" type="ORF">EB1_08200</name>
</gene>
<comment type="caution">
    <text evidence="1">The sequence shown here is derived from an EMBL/GenBank/DDBJ whole genome shotgun (WGS) entry which is preliminary data.</text>
</comment>
<evidence type="ECO:0000313" key="1">
    <source>
        <dbReference type="EMBL" id="GEM51030.1"/>
    </source>
</evidence>
<dbReference type="Proteomes" id="UP000321245">
    <property type="component" value="Unassembled WGS sequence"/>
</dbReference>
<dbReference type="AlphaFoldDB" id="A0A511NDY8"/>
<organism evidence="1 2">
    <name type="scientific">Empedobacter brevis NBRC 14943 = ATCC 43319</name>
    <dbReference type="NCBI Taxonomy" id="1218108"/>
    <lineage>
        <taxon>Bacteria</taxon>
        <taxon>Pseudomonadati</taxon>
        <taxon>Bacteroidota</taxon>
        <taxon>Flavobacteriia</taxon>
        <taxon>Flavobacteriales</taxon>
        <taxon>Weeksellaceae</taxon>
        <taxon>Empedobacter</taxon>
    </lineage>
</organism>
<dbReference type="GeneID" id="84649740"/>
<dbReference type="PROSITE" id="PS51257">
    <property type="entry name" value="PROKAR_LIPOPROTEIN"/>
    <property type="match status" value="1"/>
</dbReference>
<dbReference type="RefSeq" id="WP_019975045.1">
    <property type="nucleotide sequence ID" value="NZ_BJXC01000004.1"/>
</dbReference>
<evidence type="ECO:0000313" key="2">
    <source>
        <dbReference type="Proteomes" id="UP000321245"/>
    </source>
</evidence>
<dbReference type="EMBL" id="BJXC01000004">
    <property type="protein sequence ID" value="GEM51030.1"/>
    <property type="molecule type" value="Genomic_DNA"/>
</dbReference>
<evidence type="ECO:0008006" key="3">
    <source>
        <dbReference type="Google" id="ProtNLM"/>
    </source>
</evidence>
<protein>
    <recommendedName>
        <fullName evidence="3">Lipoprotein</fullName>
    </recommendedName>
</protein>
<keyword evidence="2" id="KW-1185">Reference proteome</keyword>
<sequence>MKRSVLGFILGLSVMGCNSKPDKEDENLKIQAMTSCENAAITPEMSGAKQKLVKDYCSCSTDKMMGEFTYVEMMQMNNPSQELQDRLMKLVEPCLKELKTKSAELGE</sequence>
<accession>A0A511NDY8</accession>
<reference evidence="1 2" key="1">
    <citation type="submission" date="2019-07" db="EMBL/GenBank/DDBJ databases">
        <title>Whole genome shotgun sequence of Empedobacter brevis NBRC 14943.</title>
        <authorList>
            <person name="Hosoyama A."/>
            <person name="Uohara A."/>
            <person name="Ohji S."/>
            <person name="Ichikawa N."/>
        </authorList>
    </citation>
    <scope>NUCLEOTIDE SEQUENCE [LARGE SCALE GENOMIC DNA]</scope>
    <source>
        <strain evidence="1 2">NBRC 14943</strain>
    </source>
</reference>
<dbReference type="OrthoDB" id="1447706at2"/>
<proteinExistence type="predicted"/>